<proteinExistence type="predicted"/>
<gene>
    <name evidence="3" type="ORF">RW095_28100</name>
</gene>
<dbReference type="Gene3D" id="3.10.450.50">
    <property type="match status" value="1"/>
</dbReference>
<accession>A0ABZ0EUL6</accession>
<feature type="chain" id="PRO_5046999324" evidence="1">
    <location>
        <begin position="23"/>
        <end position="160"/>
    </location>
</feature>
<keyword evidence="1" id="KW-0732">Signal</keyword>
<keyword evidence="4" id="KW-1185">Reference proteome</keyword>
<reference evidence="3 4" key="1">
    <citation type="submission" date="2023-10" db="EMBL/GenBank/DDBJ databases">
        <title>Surface-active antibiotics is a multifunctional adaptation for post-fire microbes.</title>
        <authorList>
            <person name="Liu M.D."/>
            <person name="Du Y."/>
            <person name="Koupaei S.K."/>
            <person name="Kim N.R."/>
            <person name="Zhang W."/>
            <person name="Traxler M.F."/>
        </authorList>
    </citation>
    <scope>NUCLEOTIDE SEQUENCE [LARGE SCALE GENOMIC DNA]</scope>
    <source>
        <strain evidence="3 4">F3</strain>
    </source>
</reference>
<evidence type="ECO:0000259" key="2">
    <source>
        <dbReference type="Pfam" id="PF08332"/>
    </source>
</evidence>
<evidence type="ECO:0000256" key="1">
    <source>
        <dbReference type="SAM" id="SignalP"/>
    </source>
</evidence>
<dbReference type="InterPro" id="IPR016887">
    <property type="entry name" value="UCP028470_steroid_isom-rel"/>
</dbReference>
<feature type="domain" description="Calcium/calmodulin-dependent protein kinase II association-domain" evidence="2">
    <location>
        <begin position="40"/>
        <end position="157"/>
    </location>
</feature>
<dbReference type="RefSeq" id="WP_317022043.1">
    <property type="nucleotide sequence ID" value="NZ_CP136513.1"/>
</dbReference>
<evidence type="ECO:0000313" key="3">
    <source>
        <dbReference type="EMBL" id="WOD20064.1"/>
    </source>
</evidence>
<feature type="signal peptide" evidence="1">
    <location>
        <begin position="1"/>
        <end position="22"/>
    </location>
</feature>
<dbReference type="Pfam" id="PF08332">
    <property type="entry name" value="CaMKII_AD"/>
    <property type="match status" value="1"/>
</dbReference>
<dbReference type="InterPro" id="IPR013543">
    <property type="entry name" value="Ca/CaM-dep_prot_kinase-assoc"/>
</dbReference>
<dbReference type="EMBL" id="CP136513">
    <property type="protein sequence ID" value="WOD20064.1"/>
    <property type="molecule type" value="Genomic_DNA"/>
</dbReference>
<dbReference type="Proteomes" id="UP001302652">
    <property type="component" value="Chromosome 1"/>
</dbReference>
<evidence type="ECO:0000313" key="4">
    <source>
        <dbReference type="Proteomes" id="UP001302652"/>
    </source>
</evidence>
<protein>
    <submittedName>
        <fullName evidence="3">DUF4440 domain-containing protein</fullName>
    </submittedName>
</protein>
<dbReference type="SUPFAM" id="SSF54427">
    <property type="entry name" value="NTF2-like"/>
    <property type="match status" value="1"/>
</dbReference>
<organism evidence="3 4">
    <name type="scientific">Paraburkholderia kirstenboschensis</name>
    <dbReference type="NCBI Taxonomy" id="1245436"/>
    <lineage>
        <taxon>Bacteria</taxon>
        <taxon>Pseudomonadati</taxon>
        <taxon>Pseudomonadota</taxon>
        <taxon>Betaproteobacteria</taxon>
        <taxon>Burkholderiales</taxon>
        <taxon>Burkholderiaceae</taxon>
        <taxon>Paraburkholderia</taxon>
    </lineage>
</organism>
<name>A0ABZ0EUL6_9BURK</name>
<dbReference type="PROSITE" id="PS51257">
    <property type="entry name" value="PROKAR_LIPOPROTEIN"/>
    <property type="match status" value="1"/>
</dbReference>
<dbReference type="InterPro" id="IPR032710">
    <property type="entry name" value="NTF2-like_dom_sf"/>
</dbReference>
<sequence length="160" mass="17541">MRPLTVSVLALALAGCAADHTASNNASSAQPGSCKVATEGEIAALFDRWNQSLQTGDPHKVVANYAQRSILLATVSSKPRLTVADKEDYFHQFLQDRPSGKIDLRFVEVGCNSAVDAGLYTFTFARTGVVVKARYTYTYRWDGTQWLITSHHSSAMPEKE</sequence>
<dbReference type="PIRSF" id="PIRSF028470">
    <property type="entry name" value="UCP028470"/>
    <property type="match status" value="1"/>
</dbReference>